<proteinExistence type="predicted"/>
<name>E6PL32_9ZZZZ</name>
<gene>
    <name evidence="1" type="ORF">CARN2_1897</name>
</gene>
<dbReference type="AlphaFoldDB" id="E6PL32"/>
<sequence>MADGPWSPPITSTARLAVMGCIQWKGSANSGEAGSGRPDQFRQHRMRVRWANTIASKQPRSGKHSRFGLGLDDLAPTVKAVRADVVTQMHFTRGRFDRNRRLLQMLVRAMHAALGRRFLVLLYGHGATPCEKSKDCTRPAAEAGRLFALFETGQGRERRRAGG</sequence>
<accession>E6PL32</accession>
<reference evidence="1" key="1">
    <citation type="submission" date="2009-10" db="EMBL/GenBank/DDBJ databases">
        <title>Diversity of trophic interactions inside an arsenic-rich microbial ecosystem.</title>
        <authorList>
            <person name="Bertin P.N."/>
            <person name="Heinrich-Salmeron A."/>
            <person name="Pelletier E."/>
            <person name="Goulhen-Chollet F."/>
            <person name="Arsene-Ploetze F."/>
            <person name="Gallien S."/>
            <person name="Calteau A."/>
            <person name="Vallenet D."/>
            <person name="Casiot C."/>
            <person name="Chane-Woon-Ming B."/>
            <person name="Giloteaux L."/>
            <person name="Barakat M."/>
            <person name="Bonnefoy V."/>
            <person name="Bruneel O."/>
            <person name="Chandler M."/>
            <person name="Cleiss J."/>
            <person name="Duran R."/>
            <person name="Elbaz-Poulichet F."/>
            <person name="Fonknechten N."/>
            <person name="Lauga B."/>
            <person name="Mornico D."/>
            <person name="Ortet P."/>
            <person name="Schaeffer C."/>
            <person name="Siguier P."/>
            <person name="Alexander Thil Smith A."/>
            <person name="Van Dorsselaer A."/>
            <person name="Weissenbach J."/>
            <person name="Medigue C."/>
            <person name="Le Paslier D."/>
        </authorList>
    </citation>
    <scope>NUCLEOTIDE SEQUENCE</scope>
</reference>
<protein>
    <submittedName>
        <fullName evidence="1">Uncharacterized protein</fullName>
    </submittedName>
</protein>
<dbReference type="EMBL" id="CABM01000008">
    <property type="protein sequence ID" value="CBH95633.1"/>
    <property type="molecule type" value="Genomic_DNA"/>
</dbReference>
<evidence type="ECO:0000313" key="1">
    <source>
        <dbReference type="EMBL" id="CBH95633.1"/>
    </source>
</evidence>
<comment type="caution">
    <text evidence="1">The sequence shown here is derived from an EMBL/GenBank/DDBJ whole genome shotgun (WGS) entry which is preliminary data.</text>
</comment>
<organism evidence="1">
    <name type="scientific">mine drainage metagenome</name>
    <dbReference type="NCBI Taxonomy" id="410659"/>
    <lineage>
        <taxon>unclassified sequences</taxon>
        <taxon>metagenomes</taxon>
        <taxon>ecological metagenomes</taxon>
    </lineage>
</organism>